<dbReference type="OrthoDB" id="294710at2759"/>
<sequence length="411" mass="48548">MNNFQSELDNLITLMNNFNFSEIGKIKAILSQLKKQIQNQDRDNLAEKILLQFKKLLIKIMKQWTQKDSEEQSKNIQEMVRLLFWCARKEIIEIKDVLIYLEDFCDTLSVNDLRLFIDPIEEGILSIKNLSDQEINYPLKICNGVFKKLSKTQDIQLRGKVHIFLSKILPLCHASGLKSKICTEISTQIENEKEALLQMENNMDIEEQKGNFPFLNYSFYSKFWSLQKYLQNPLNLSKSNNGEMEIEGINDEDVEEGEEKPDQEGIKTLESKKIKGLCAAICEVVEIFNQNPILEKGETSIKPYIKYLTAYSLMKIQFNDQFFRKIWLIQALLFFYTLQNLNKEYDIKNIENEKNTIKNAEDKVKKAFKLLHQNLKEDISYEQFDQFFMDEKNWVNIYKYIYLFISKINID</sequence>
<evidence type="ECO:0000256" key="1">
    <source>
        <dbReference type="SAM" id="Coils"/>
    </source>
</evidence>
<dbReference type="STRING" id="857967.G0R681"/>
<dbReference type="PANTHER" id="PTHR13265:SF0">
    <property type="entry name" value="HPR1"/>
    <property type="match status" value="1"/>
</dbReference>
<dbReference type="GeneID" id="14903088"/>
<dbReference type="InParanoid" id="G0R681"/>
<organism evidence="2 3">
    <name type="scientific">Ichthyophthirius multifiliis</name>
    <name type="common">White spot disease agent</name>
    <name type="synonym">Ich</name>
    <dbReference type="NCBI Taxonomy" id="5932"/>
    <lineage>
        <taxon>Eukaryota</taxon>
        <taxon>Sar</taxon>
        <taxon>Alveolata</taxon>
        <taxon>Ciliophora</taxon>
        <taxon>Intramacronucleata</taxon>
        <taxon>Oligohymenophorea</taxon>
        <taxon>Hymenostomatida</taxon>
        <taxon>Ophryoglenina</taxon>
        <taxon>Ichthyophthirius</taxon>
    </lineage>
</organism>
<reference evidence="2 3" key="1">
    <citation type="submission" date="2011-07" db="EMBL/GenBank/DDBJ databases">
        <authorList>
            <person name="Coyne R."/>
            <person name="Brami D."/>
            <person name="Johnson J."/>
            <person name="Hostetler J."/>
            <person name="Hannick L."/>
            <person name="Clark T."/>
            <person name="Cassidy-Hanley D."/>
            <person name="Inman J."/>
        </authorList>
    </citation>
    <scope>NUCLEOTIDE SEQUENCE [LARGE SCALE GENOMIC DNA]</scope>
    <source>
        <strain evidence="2 3">G5</strain>
    </source>
</reference>
<proteinExistence type="predicted"/>
<dbReference type="Proteomes" id="UP000008983">
    <property type="component" value="Unassembled WGS sequence"/>
</dbReference>
<evidence type="ECO:0000313" key="2">
    <source>
        <dbReference type="EMBL" id="EGR27045.1"/>
    </source>
</evidence>
<dbReference type="PANTHER" id="PTHR13265">
    <property type="entry name" value="THO COMPLEX SUBUNIT 1"/>
    <property type="match status" value="1"/>
</dbReference>
<dbReference type="OMA" id="VEWIRIS"/>
<feature type="coiled-coil region" evidence="1">
    <location>
        <begin position="182"/>
        <end position="209"/>
    </location>
</feature>
<dbReference type="AlphaFoldDB" id="G0R681"/>
<protein>
    <submittedName>
        <fullName evidence="2">Tho complex protein, putative</fullName>
    </submittedName>
</protein>
<dbReference type="InterPro" id="IPR021861">
    <property type="entry name" value="THO_THOC1"/>
</dbReference>
<gene>
    <name evidence="2" type="ORF">IMG5_202830</name>
</gene>
<dbReference type="Pfam" id="PF11957">
    <property type="entry name" value="efThoc1"/>
    <property type="match status" value="1"/>
</dbReference>
<dbReference type="RefSeq" id="XP_004023929.1">
    <property type="nucleotide sequence ID" value="XM_004023880.1"/>
</dbReference>
<accession>G0R681</accession>
<evidence type="ECO:0000313" key="3">
    <source>
        <dbReference type="Proteomes" id="UP000008983"/>
    </source>
</evidence>
<dbReference type="eggNOG" id="KOG2491">
    <property type="taxonomic scope" value="Eukaryota"/>
</dbReference>
<dbReference type="GO" id="GO:0000445">
    <property type="term" value="C:THO complex part of transcription export complex"/>
    <property type="evidence" value="ECO:0007669"/>
    <property type="project" value="TreeGrafter"/>
</dbReference>
<keyword evidence="1" id="KW-0175">Coiled coil</keyword>
<dbReference type="GO" id="GO:0006406">
    <property type="term" value="P:mRNA export from nucleus"/>
    <property type="evidence" value="ECO:0007669"/>
    <property type="project" value="TreeGrafter"/>
</dbReference>
<keyword evidence="3" id="KW-1185">Reference proteome</keyword>
<name>G0R681_ICHMU</name>
<dbReference type="EMBL" id="GL984390">
    <property type="protein sequence ID" value="EGR27045.1"/>
    <property type="molecule type" value="Genomic_DNA"/>
</dbReference>